<dbReference type="InterPro" id="IPR050679">
    <property type="entry name" value="Bact_HTH_transcr_reg"/>
</dbReference>
<dbReference type="Gene3D" id="1.10.10.10">
    <property type="entry name" value="Winged helix-like DNA-binding domain superfamily/Winged helix DNA-binding domain"/>
    <property type="match status" value="3"/>
</dbReference>
<protein>
    <submittedName>
        <fullName evidence="5">Regulatory protein, gntR family</fullName>
    </submittedName>
</protein>
<organism evidence="5 6">
    <name type="scientific">Nonomuraea maritima</name>
    <dbReference type="NCBI Taxonomy" id="683260"/>
    <lineage>
        <taxon>Bacteria</taxon>
        <taxon>Bacillati</taxon>
        <taxon>Actinomycetota</taxon>
        <taxon>Actinomycetes</taxon>
        <taxon>Streptosporangiales</taxon>
        <taxon>Streptosporangiaceae</taxon>
        <taxon>Nonomuraea</taxon>
    </lineage>
</organism>
<dbReference type="PANTHER" id="PTHR44846">
    <property type="entry name" value="MANNOSYL-D-GLYCERATE TRANSPORT/METABOLISM SYSTEM REPRESSOR MNGR-RELATED"/>
    <property type="match status" value="1"/>
</dbReference>
<dbReference type="SUPFAM" id="SSF46785">
    <property type="entry name" value="Winged helix' DNA-binding domain"/>
    <property type="match status" value="3"/>
</dbReference>
<evidence type="ECO:0000259" key="4">
    <source>
        <dbReference type="PROSITE" id="PS50949"/>
    </source>
</evidence>
<evidence type="ECO:0000256" key="3">
    <source>
        <dbReference type="ARBA" id="ARBA00023163"/>
    </source>
</evidence>
<keyword evidence="1" id="KW-0805">Transcription regulation</keyword>
<feature type="domain" description="HTH gntR-type" evidence="4">
    <location>
        <begin position="1"/>
        <end position="69"/>
    </location>
</feature>
<dbReference type="InterPro" id="IPR000524">
    <property type="entry name" value="Tscrpt_reg_HTH_GntR"/>
</dbReference>
<gene>
    <name evidence="5" type="ORF">SAMN05421874_12889</name>
</gene>
<reference evidence="5 6" key="1">
    <citation type="submission" date="2016-10" db="EMBL/GenBank/DDBJ databases">
        <authorList>
            <person name="de Groot N.N."/>
        </authorList>
    </citation>
    <scope>NUCLEOTIDE SEQUENCE [LARGE SCALE GENOMIC DNA]</scope>
    <source>
        <strain evidence="5 6">CGMCC 4.5681</strain>
    </source>
</reference>
<dbReference type="InterPro" id="IPR036390">
    <property type="entry name" value="WH_DNA-bd_sf"/>
</dbReference>
<dbReference type="CDD" id="cd07377">
    <property type="entry name" value="WHTH_GntR"/>
    <property type="match status" value="3"/>
</dbReference>
<evidence type="ECO:0000256" key="2">
    <source>
        <dbReference type="ARBA" id="ARBA00023125"/>
    </source>
</evidence>
<keyword evidence="3" id="KW-0804">Transcription</keyword>
<evidence type="ECO:0000256" key="1">
    <source>
        <dbReference type="ARBA" id="ARBA00023015"/>
    </source>
</evidence>
<dbReference type="GO" id="GO:0045892">
    <property type="term" value="P:negative regulation of DNA-templated transcription"/>
    <property type="evidence" value="ECO:0007669"/>
    <property type="project" value="TreeGrafter"/>
</dbReference>
<dbReference type="PANTHER" id="PTHR44846:SF17">
    <property type="entry name" value="GNTR-FAMILY TRANSCRIPTIONAL REGULATOR"/>
    <property type="match status" value="1"/>
</dbReference>
<dbReference type="GO" id="GO:0003700">
    <property type="term" value="F:DNA-binding transcription factor activity"/>
    <property type="evidence" value="ECO:0007669"/>
    <property type="project" value="InterPro"/>
</dbReference>
<dbReference type="PROSITE" id="PS50949">
    <property type="entry name" value="HTH_GNTR"/>
    <property type="match status" value="3"/>
</dbReference>
<evidence type="ECO:0000313" key="6">
    <source>
        <dbReference type="Proteomes" id="UP000198683"/>
    </source>
</evidence>
<dbReference type="EMBL" id="FNFB01000028">
    <property type="protein sequence ID" value="SDL75065.1"/>
    <property type="molecule type" value="Genomic_DNA"/>
</dbReference>
<proteinExistence type="predicted"/>
<name>A0A1G9MN34_9ACTN</name>
<dbReference type="SMART" id="SM00345">
    <property type="entry name" value="HTH_GNTR"/>
    <property type="match status" value="3"/>
</dbReference>
<feature type="domain" description="HTH gntR-type" evidence="4">
    <location>
        <begin position="152"/>
        <end position="220"/>
    </location>
</feature>
<accession>A0A1G9MN34</accession>
<keyword evidence="6" id="KW-1185">Reference proteome</keyword>
<keyword evidence="2" id="KW-0238">DNA-binding</keyword>
<dbReference type="AlphaFoldDB" id="A0A1G9MN34"/>
<dbReference type="STRING" id="683260.SAMN05421874_12889"/>
<dbReference type="GO" id="GO:0003677">
    <property type="term" value="F:DNA binding"/>
    <property type="evidence" value="ECO:0007669"/>
    <property type="project" value="UniProtKB-KW"/>
</dbReference>
<dbReference type="PRINTS" id="PR00035">
    <property type="entry name" value="HTHGNTR"/>
</dbReference>
<dbReference type="InterPro" id="IPR036388">
    <property type="entry name" value="WH-like_DNA-bd_sf"/>
</dbReference>
<dbReference type="Proteomes" id="UP000198683">
    <property type="component" value="Unassembled WGS sequence"/>
</dbReference>
<evidence type="ECO:0000313" key="5">
    <source>
        <dbReference type="EMBL" id="SDL75065.1"/>
    </source>
</evidence>
<dbReference type="Pfam" id="PF00392">
    <property type="entry name" value="GntR"/>
    <property type="match status" value="3"/>
</dbReference>
<feature type="domain" description="HTH gntR-type" evidence="4">
    <location>
        <begin position="76"/>
        <end position="144"/>
    </location>
</feature>
<sequence>MTPGERVATGVLADIEAGRLRPGDQLPSEPYLQAAYGVGRAAVRSGLERLRRKGLIVTVQGSGSFVTDPKGCTPPMSATGRMLHDIREGIAKGTLKAGDQLPKEPELMATYKLSSPAIRAALRELRQEGLIHSRGRHGRFVGPEGTQVRREATKGEKLAEAIAAQIRDGRYMPGDCLPGEVALAEQFQMSRKVVRAAIALLQEQGLVVTVAAKGTFVKEREES</sequence>